<dbReference type="SMART" id="SM00879">
    <property type="entry name" value="Brix"/>
    <property type="match status" value="1"/>
</dbReference>
<evidence type="ECO:0000313" key="3">
    <source>
        <dbReference type="EMBL" id="KAF6004747.1"/>
    </source>
</evidence>
<protein>
    <submittedName>
        <fullName evidence="3">SnoRNA-binding rRNA-processing protein imp4</fullName>
    </submittedName>
</protein>
<dbReference type="GO" id="GO:0042274">
    <property type="term" value="P:ribosomal small subunit biogenesis"/>
    <property type="evidence" value="ECO:0007669"/>
    <property type="project" value="UniProtKB-ARBA"/>
</dbReference>
<dbReference type="FunFam" id="3.40.50.10480:FF:000001">
    <property type="entry name" value="IMP4, U3 small nucleolar ribonucleoprotein"/>
    <property type="match status" value="1"/>
</dbReference>
<feature type="domain" description="Brix" evidence="2">
    <location>
        <begin position="94"/>
        <end position="294"/>
    </location>
</feature>
<evidence type="ECO:0000256" key="1">
    <source>
        <dbReference type="SAM" id="MobiDB-lite"/>
    </source>
</evidence>
<dbReference type="GO" id="GO:0032040">
    <property type="term" value="C:small-subunit processome"/>
    <property type="evidence" value="ECO:0007669"/>
    <property type="project" value="TreeGrafter"/>
</dbReference>
<reference evidence="3 4" key="1">
    <citation type="journal article" date="2020" name="J. Phycol.">
        <title>Comparative genome analysis reveals Cyanidiococcus gen. nov., a new extremophilic red algal genus sister to Cyanidioschyzon (Cyanidioschyzonaceae, Rhodophyta).</title>
        <authorList>
            <person name="Liu S.-L."/>
            <person name="Chiang Y.-R."/>
            <person name="Yoon H.S."/>
            <person name="Fu H.-Y."/>
        </authorList>
    </citation>
    <scope>NUCLEOTIDE SEQUENCE [LARGE SCALE GENOMIC DNA]</scope>
    <source>
        <strain evidence="3 4">THAL066</strain>
    </source>
</reference>
<dbReference type="Pfam" id="PF04427">
    <property type="entry name" value="Brix"/>
    <property type="match status" value="1"/>
</dbReference>
<dbReference type="AlphaFoldDB" id="A0A7J7IQC8"/>
<dbReference type="PANTHER" id="PTHR22734:SF2">
    <property type="entry name" value="U3 SMALL NUCLEOLAR RIBONUCLEOPROTEIN PROTEIN IMP4"/>
    <property type="match status" value="1"/>
</dbReference>
<feature type="region of interest" description="Disordered" evidence="1">
    <location>
        <begin position="26"/>
        <end position="66"/>
    </location>
</feature>
<keyword evidence="4" id="KW-1185">Reference proteome</keyword>
<name>A0A7J7IQC8_9RHOD</name>
<dbReference type="GO" id="GO:0005654">
    <property type="term" value="C:nucleoplasm"/>
    <property type="evidence" value="ECO:0007669"/>
    <property type="project" value="UniProtKB-ARBA"/>
</dbReference>
<dbReference type="Gene3D" id="3.40.50.10480">
    <property type="entry name" value="Probable brix-domain ribosomal biogenesis protein"/>
    <property type="match status" value="1"/>
</dbReference>
<dbReference type="GO" id="GO:0034457">
    <property type="term" value="C:Mpp10 complex"/>
    <property type="evidence" value="ECO:0007669"/>
    <property type="project" value="UniProtKB-ARBA"/>
</dbReference>
<dbReference type="InterPro" id="IPR044281">
    <property type="entry name" value="IMP4/RPF1"/>
</dbReference>
<dbReference type="GO" id="GO:0030515">
    <property type="term" value="F:snoRNA binding"/>
    <property type="evidence" value="ECO:0007669"/>
    <property type="project" value="TreeGrafter"/>
</dbReference>
<dbReference type="PROSITE" id="PS50833">
    <property type="entry name" value="BRIX"/>
    <property type="match status" value="1"/>
</dbReference>
<evidence type="ECO:0000259" key="2">
    <source>
        <dbReference type="PROSITE" id="PS50833"/>
    </source>
</evidence>
<accession>A0A7J7IQC8</accession>
<gene>
    <name evidence="3" type="primary">IMP4</name>
    <name evidence="3" type="ORF">F1559_000872</name>
</gene>
<dbReference type="EMBL" id="VWRR01000002">
    <property type="protein sequence ID" value="KAF6004747.1"/>
    <property type="molecule type" value="Genomic_DNA"/>
</dbReference>
<dbReference type="GO" id="GO:0042134">
    <property type="term" value="F:rRNA primary transcript binding"/>
    <property type="evidence" value="ECO:0007669"/>
    <property type="project" value="InterPro"/>
</dbReference>
<dbReference type="OrthoDB" id="10253204at2759"/>
<feature type="compositionally biased region" description="Polar residues" evidence="1">
    <location>
        <begin position="41"/>
        <end position="53"/>
    </location>
</feature>
<dbReference type="GO" id="GO:0006364">
    <property type="term" value="P:rRNA processing"/>
    <property type="evidence" value="ECO:0007669"/>
    <property type="project" value="InterPro"/>
</dbReference>
<dbReference type="PANTHER" id="PTHR22734">
    <property type="entry name" value="U3 SMALL NUCLEOLAR RIBONUCLEOPROTEIN PROTEIN IMP4"/>
    <property type="match status" value="1"/>
</dbReference>
<dbReference type="SUPFAM" id="SSF52954">
    <property type="entry name" value="Class II aaRS ABD-related"/>
    <property type="match status" value="1"/>
</dbReference>
<proteinExistence type="predicted"/>
<sequence>MISLRRQARLRREYLYRKSLEAAAAGTAPSALGEKKRSEQRSSTTGVRFTNDNAPGDEQANATTGEALRDPLQLLASTRLMLDDEYALAGVEDPKIVVTTSRDPSSRLAQFAKERINRGNLVIRDLIEMGRAQQVTDLILLHETRGEPDALIVCHLPLGPTAYFSLSNVVMRHDVEQMLRRERSGDNDNALPPVSEAYPHVIFEGGFPSRLGIRVKNILRFLFPVPKTDSKRIMAFVDRGYDAIISFRHYVVERETSSAAATANANRRHNRPTLVELGPRFDLGLFRIRLGTMDQMDADDEWRLAPYTRAARKRRRLFG</sequence>
<organism evidence="3 4">
    <name type="scientific">Cyanidiococcus yangmingshanensis</name>
    <dbReference type="NCBI Taxonomy" id="2690220"/>
    <lineage>
        <taxon>Eukaryota</taxon>
        <taxon>Rhodophyta</taxon>
        <taxon>Bangiophyceae</taxon>
        <taxon>Cyanidiales</taxon>
        <taxon>Cyanidiaceae</taxon>
        <taxon>Cyanidiococcus</taxon>
    </lineage>
</organism>
<comment type="caution">
    <text evidence="3">The sequence shown here is derived from an EMBL/GenBank/DDBJ whole genome shotgun (WGS) entry which is preliminary data.</text>
</comment>
<evidence type="ECO:0000313" key="4">
    <source>
        <dbReference type="Proteomes" id="UP000530660"/>
    </source>
</evidence>
<dbReference type="Proteomes" id="UP000530660">
    <property type="component" value="Unassembled WGS sequence"/>
</dbReference>
<dbReference type="InterPro" id="IPR007109">
    <property type="entry name" value="Brix"/>
</dbReference>